<feature type="domain" description="Enoyl reductase (ER)" evidence="3">
    <location>
        <begin position="48"/>
        <end position="367"/>
    </location>
</feature>
<dbReference type="CDD" id="cd05276">
    <property type="entry name" value="p53_inducible_oxidoreductase"/>
    <property type="match status" value="1"/>
</dbReference>
<comment type="caution">
    <text evidence="4">The sequence shown here is derived from an EMBL/GenBank/DDBJ whole genome shotgun (WGS) entry which is preliminary data.</text>
</comment>
<keyword evidence="5" id="KW-1185">Reference proteome</keyword>
<dbReference type="Pfam" id="PF08240">
    <property type="entry name" value="ADH_N"/>
    <property type="match status" value="1"/>
</dbReference>
<protein>
    <recommendedName>
        <fullName evidence="3">Enoyl reductase (ER) domain-containing protein</fullName>
    </recommendedName>
</protein>
<reference evidence="4" key="1">
    <citation type="submission" date="2020-12" db="EMBL/GenBank/DDBJ databases">
        <title>Metabolic potential, ecology and presence of endohyphal bacteria is reflected in genomic diversity of Mucoromycotina.</title>
        <authorList>
            <person name="Muszewska A."/>
            <person name="Okrasinska A."/>
            <person name="Steczkiewicz K."/>
            <person name="Drgas O."/>
            <person name="Orlowska M."/>
            <person name="Perlinska-Lenart U."/>
            <person name="Aleksandrzak-Piekarczyk T."/>
            <person name="Szatraj K."/>
            <person name="Zielenkiewicz U."/>
            <person name="Pilsyk S."/>
            <person name="Malc E."/>
            <person name="Mieczkowski P."/>
            <person name="Kruszewska J.S."/>
            <person name="Biernat P."/>
            <person name="Pawlowska J."/>
        </authorList>
    </citation>
    <scope>NUCLEOTIDE SEQUENCE</scope>
    <source>
        <strain evidence="4">WA0000067209</strain>
    </source>
</reference>
<evidence type="ECO:0000259" key="3">
    <source>
        <dbReference type="SMART" id="SM00829"/>
    </source>
</evidence>
<evidence type="ECO:0000313" key="5">
    <source>
        <dbReference type="Proteomes" id="UP000654370"/>
    </source>
</evidence>
<organism evidence="4 5">
    <name type="scientific">Mortierella isabellina</name>
    <name type="common">Filamentous fungus</name>
    <name type="synonym">Umbelopsis isabellina</name>
    <dbReference type="NCBI Taxonomy" id="91625"/>
    <lineage>
        <taxon>Eukaryota</taxon>
        <taxon>Fungi</taxon>
        <taxon>Fungi incertae sedis</taxon>
        <taxon>Mucoromycota</taxon>
        <taxon>Mucoromycotina</taxon>
        <taxon>Umbelopsidomycetes</taxon>
        <taxon>Umbelopsidales</taxon>
        <taxon>Umbelopsidaceae</taxon>
        <taxon>Umbelopsis</taxon>
    </lineage>
</organism>
<dbReference type="EMBL" id="JAEPQZ010000021">
    <property type="protein sequence ID" value="KAG2171446.1"/>
    <property type="molecule type" value="Genomic_DNA"/>
</dbReference>
<dbReference type="InterPro" id="IPR013149">
    <property type="entry name" value="ADH-like_C"/>
</dbReference>
<keyword evidence="2" id="KW-0560">Oxidoreductase</keyword>
<dbReference type="InterPro" id="IPR011032">
    <property type="entry name" value="GroES-like_sf"/>
</dbReference>
<dbReference type="GO" id="GO:0070402">
    <property type="term" value="F:NADPH binding"/>
    <property type="evidence" value="ECO:0007669"/>
    <property type="project" value="TreeGrafter"/>
</dbReference>
<dbReference type="PANTHER" id="PTHR48106">
    <property type="entry name" value="QUINONE OXIDOREDUCTASE PIG3-RELATED"/>
    <property type="match status" value="1"/>
</dbReference>
<evidence type="ECO:0000313" key="4">
    <source>
        <dbReference type="EMBL" id="KAG2171446.1"/>
    </source>
</evidence>
<dbReference type="NCBIfam" id="TIGR02824">
    <property type="entry name" value="quinone_pig3"/>
    <property type="match status" value="1"/>
</dbReference>
<proteinExistence type="predicted"/>
<name>A0A8H7PCN2_MORIS</name>
<sequence>VHTIVYCQQNESRSNQETRFVQLAFQVVAKSLARLLNGTLIQLSLFVGEAEELFIGEYEKPSPTATQILVKVKAFALNRMDLVQRRGMYPPPPGASEILGVEVSGTVEDIGKDVKNFKVGDAVFGLLPGGGYAEYAVIQQELAMHKPEGMSYEEAATIPETWFTAYQALFFVAGFQKGQSVMIHAGASSVGTSCVQLAKLYGASKIFVTVGSDEKVKFCEELGATKGFNYKKGDWAKELSEYNNGQGVDVIVDFIGKNYFSQNLESLAVDGHMVILAFLSGPVVEKANLALMLKKRLRIEGSALRSRSLEYQARLRDAVEKNVVQDHLAKPGHDHLRILIDKVYNWKDVIESHKYLESDQSMGKVVLKIE</sequence>
<dbReference type="OrthoDB" id="203908at2759"/>
<dbReference type="SUPFAM" id="SSF50129">
    <property type="entry name" value="GroES-like"/>
    <property type="match status" value="1"/>
</dbReference>
<gene>
    <name evidence="4" type="ORF">INT43_009107</name>
</gene>
<dbReference type="InterPro" id="IPR036291">
    <property type="entry name" value="NAD(P)-bd_dom_sf"/>
</dbReference>
<dbReference type="Gene3D" id="3.40.50.720">
    <property type="entry name" value="NAD(P)-binding Rossmann-like Domain"/>
    <property type="match status" value="1"/>
</dbReference>
<feature type="non-terminal residue" evidence="4">
    <location>
        <position position="370"/>
    </location>
</feature>
<dbReference type="InterPro" id="IPR020843">
    <property type="entry name" value="ER"/>
</dbReference>
<dbReference type="Proteomes" id="UP000654370">
    <property type="component" value="Unassembled WGS sequence"/>
</dbReference>
<accession>A0A8H7PCN2</accession>
<dbReference type="SMART" id="SM00829">
    <property type="entry name" value="PKS_ER"/>
    <property type="match status" value="1"/>
</dbReference>
<dbReference type="InterPro" id="IPR013154">
    <property type="entry name" value="ADH-like_N"/>
</dbReference>
<keyword evidence="1" id="KW-0521">NADP</keyword>
<dbReference type="Gene3D" id="3.90.180.10">
    <property type="entry name" value="Medium-chain alcohol dehydrogenases, catalytic domain"/>
    <property type="match status" value="1"/>
</dbReference>
<dbReference type="GO" id="GO:0016651">
    <property type="term" value="F:oxidoreductase activity, acting on NAD(P)H"/>
    <property type="evidence" value="ECO:0007669"/>
    <property type="project" value="TreeGrafter"/>
</dbReference>
<dbReference type="InterPro" id="IPR014189">
    <property type="entry name" value="Quinone_OxRdtase_PIG3"/>
</dbReference>
<dbReference type="Pfam" id="PF00107">
    <property type="entry name" value="ADH_zinc_N"/>
    <property type="match status" value="1"/>
</dbReference>
<dbReference type="AlphaFoldDB" id="A0A8H7PCN2"/>
<evidence type="ECO:0000256" key="1">
    <source>
        <dbReference type="ARBA" id="ARBA00022857"/>
    </source>
</evidence>
<dbReference type="SUPFAM" id="SSF51735">
    <property type="entry name" value="NAD(P)-binding Rossmann-fold domains"/>
    <property type="match status" value="1"/>
</dbReference>
<evidence type="ECO:0000256" key="2">
    <source>
        <dbReference type="ARBA" id="ARBA00023002"/>
    </source>
</evidence>
<dbReference type="PANTHER" id="PTHR48106:SF18">
    <property type="entry name" value="QUINONE OXIDOREDUCTASE PIG3"/>
    <property type="match status" value="1"/>
</dbReference>